<evidence type="ECO:0000256" key="1">
    <source>
        <dbReference type="SAM" id="SignalP"/>
    </source>
</evidence>
<evidence type="ECO:0000313" key="3">
    <source>
        <dbReference type="Proteomes" id="UP001498469"/>
    </source>
</evidence>
<feature type="signal peptide" evidence="1">
    <location>
        <begin position="1"/>
        <end position="31"/>
    </location>
</feature>
<gene>
    <name evidence="2" type="ORF">SJI18_24660</name>
</gene>
<proteinExistence type="predicted"/>
<name>A0ABU7UVY3_9CLOT</name>
<feature type="chain" id="PRO_5045884290" evidence="1">
    <location>
        <begin position="32"/>
        <end position="248"/>
    </location>
</feature>
<dbReference type="RefSeq" id="WP_216255892.1">
    <property type="nucleotide sequence ID" value="NZ_JAZHFS010000082.1"/>
</dbReference>
<protein>
    <submittedName>
        <fullName evidence="2">Uncharacterized protein</fullName>
    </submittedName>
</protein>
<reference evidence="2 3" key="1">
    <citation type="submission" date="2023-11" db="EMBL/GenBank/DDBJ databases">
        <title>Draft genome sequence of a psychrophilic Clostridium strain from permafrost water brine.</title>
        <authorList>
            <person name="Shcherbakova V.A."/>
            <person name="Trubitsyn V.E."/>
            <person name="Zakharyuk A.G."/>
        </authorList>
    </citation>
    <scope>NUCLEOTIDE SEQUENCE [LARGE SCALE GENOMIC DNA]</scope>
    <source>
        <strain evidence="2 3">14F</strain>
    </source>
</reference>
<accession>A0ABU7UVY3</accession>
<evidence type="ECO:0000313" key="2">
    <source>
        <dbReference type="EMBL" id="MEF2115458.1"/>
    </source>
</evidence>
<dbReference type="EMBL" id="JAZHFS010000082">
    <property type="protein sequence ID" value="MEF2115458.1"/>
    <property type="molecule type" value="Genomic_DNA"/>
</dbReference>
<sequence>MNKGMNINMHKKLIALCLICSVVGSSTIAFATTNNSTLSNDTSIQNTTSTTIAANQLKVNPLSQASIDKVDKYVVVENNQFVLKLPISIQNQISISELAKINERIKQSNDKLRTVTRDNSITVNKNVINVLPVTSLPETSAISTMSIGSYEGVTAFNVYWWGYGLRLSKSVMNTIDIAAKASAKYGTGAVIIVLQKYFPSLPGALAGYVAGILVSRIKVTPGNYYAMWAKSNLMGQNLTTGYQYSGGY</sequence>
<organism evidence="2 3">
    <name type="scientific">Clostridium frigoriphilum</name>
    <dbReference type="NCBI Taxonomy" id="443253"/>
    <lineage>
        <taxon>Bacteria</taxon>
        <taxon>Bacillati</taxon>
        <taxon>Bacillota</taxon>
        <taxon>Clostridia</taxon>
        <taxon>Eubacteriales</taxon>
        <taxon>Clostridiaceae</taxon>
        <taxon>Clostridium</taxon>
    </lineage>
</organism>
<keyword evidence="1" id="KW-0732">Signal</keyword>
<comment type="caution">
    <text evidence="2">The sequence shown here is derived from an EMBL/GenBank/DDBJ whole genome shotgun (WGS) entry which is preliminary data.</text>
</comment>
<keyword evidence="3" id="KW-1185">Reference proteome</keyword>
<dbReference type="Proteomes" id="UP001498469">
    <property type="component" value="Unassembled WGS sequence"/>
</dbReference>